<dbReference type="PANTHER" id="PTHR33568">
    <property type="entry name" value="DNA POLYMERASE"/>
    <property type="match status" value="1"/>
</dbReference>
<dbReference type="PROSITE" id="PS00028">
    <property type="entry name" value="ZINC_FINGER_C2H2_1"/>
    <property type="match status" value="1"/>
</dbReference>
<keyword evidence="7" id="KW-0238">DNA-binding</keyword>
<evidence type="ECO:0000256" key="7">
    <source>
        <dbReference type="ARBA" id="ARBA00023125"/>
    </source>
</evidence>
<gene>
    <name evidence="10" type="ORF">MCOR_52986</name>
</gene>
<evidence type="ECO:0000256" key="2">
    <source>
        <dbReference type="ARBA" id="ARBA00012417"/>
    </source>
</evidence>
<dbReference type="GO" id="GO:0000166">
    <property type="term" value="F:nucleotide binding"/>
    <property type="evidence" value="ECO:0007669"/>
    <property type="project" value="InterPro"/>
</dbReference>
<evidence type="ECO:0000256" key="5">
    <source>
        <dbReference type="ARBA" id="ARBA00022705"/>
    </source>
</evidence>
<evidence type="ECO:0000256" key="1">
    <source>
        <dbReference type="ARBA" id="ARBA00005755"/>
    </source>
</evidence>
<dbReference type="Gene3D" id="3.90.1600.10">
    <property type="entry name" value="Palm domain of DNA polymerase"/>
    <property type="match status" value="1"/>
</dbReference>
<dbReference type="Gene3D" id="1.10.287.690">
    <property type="entry name" value="Helix hairpin bin"/>
    <property type="match status" value="1"/>
</dbReference>
<organism evidence="10 11">
    <name type="scientific">Mytilus coruscus</name>
    <name type="common">Sea mussel</name>
    <dbReference type="NCBI Taxonomy" id="42192"/>
    <lineage>
        <taxon>Eukaryota</taxon>
        <taxon>Metazoa</taxon>
        <taxon>Spiralia</taxon>
        <taxon>Lophotrochozoa</taxon>
        <taxon>Mollusca</taxon>
        <taxon>Bivalvia</taxon>
        <taxon>Autobranchia</taxon>
        <taxon>Pteriomorphia</taxon>
        <taxon>Mytilida</taxon>
        <taxon>Mytiloidea</taxon>
        <taxon>Mytilidae</taxon>
        <taxon>Mytilinae</taxon>
        <taxon>Mytilus</taxon>
    </lineage>
</organism>
<reference evidence="10 11" key="1">
    <citation type="submission" date="2020-06" db="EMBL/GenBank/DDBJ databases">
        <authorList>
            <person name="Li R."/>
            <person name="Bekaert M."/>
        </authorList>
    </citation>
    <scope>NUCLEOTIDE SEQUENCE [LARGE SCALE GENOMIC DNA]</scope>
    <source>
        <strain evidence="11">wild</strain>
    </source>
</reference>
<dbReference type="GO" id="GO:0003677">
    <property type="term" value="F:DNA binding"/>
    <property type="evidence" value="ECO:0007669"/>
    <property type="project" value="UniProtKB-KW"/>
</dbReference>
<dbReference type="Proteomes" id="UP000507470">
    <property type="component" value="Unassembled WGS sequence"/>
</dbReference>
<accession>A0A6J8EKG2</accession>
<dbReference type="OrthoDB" id="6119242at2759"/>
<dbReference type="InterPro" id="IPR012337">
    <property type="entry name" value="RNaseH-like_sf"/>
</dbReference>
<dbReference type="InterPro" id="IPR004868">
    <property type="entry name" value="DNA-dir_DNA_pol_B_mt/vir"/>
</dbReference>
<dbReference type="InterPro" id="IPR036397">
    <property type="entry name" value="RNaseH_sf"/>
</dbReference>
<dbReference type="EC" id="2.7.7.7" evidence="2"/>
<evidence type="ECO:0000256" key="4">
    <source>
        <dbReference type="ARBA" id="ARBA00022695"/>
    </source>
</evidence>
<keyword evidence="5" id="KW-0235">DNA replication</keyword>
<keyword evidence="6" id="KW-0239">DNA-directed DNA polymerase</keyword>
<comment type="similarity">
    <text evidence="1">Belongs to the DNA polymerase type-B family.</text>
</comment>
<evidence type="ECO:0000313" key="10">
    <source>
        <dbReference type="EMBL" id="CAC5420797.1"/>
    </source>
</evidence>
<evidence type="ECO:0000256" key="8">
    <source>
        <dbReference type="ARBA" id="ARBA00049244"/>
    </source>
</evidence>
<evidence type="ECO:0000313" key="11">
    <source>
        <dbReference type="Proteomes" id="UP000507470"/>
    </source>
</evidence>
<evidence type="ECO:0000256" key="3">
    <source>
        <dbReference type="ARBA" id="ARBA00022679"/>
    </source>
</evidence>
<dbReference type="InterPro" id="IPR043502">
    <property type="entry name" value="DNA/RNA_pol_sf"/>
</dbReference>
<dbReference type="InterPro" id="IPR013087">
    <property type="entry name" value="Znf_C2H2_type"/>
</dbReference>
<dbReference type="Gene3D" id="3.30.420.10">
    <property type="entry name" value="Ribonuclease H-like superfamily/Ribonuclease H"/>
    <property type="match status" value="1"/>
</dbReference>
<dbReference type="Gene3D" id="3.40.960.10">
    <property type="entry name" value="VSR Endonuclease"/>
    <property type="match status" value="1"/>
</dbReference>
<evidence type="ECO:0000259" key="9">
    <source>
        <dbReference type="PROSITE" id="PS00028"/>
    </source>
</evidence>
<name>A0A6J8EKG2_MYTCO</name>
<keyword evidence="4" id="KW-0548">Nucleotidyltransferase</keyword>
<keyword evidence="11" id="KW-1185">Reference proteome</keyword>
<dbReference type="SUPFAM" id="SSF56672">
    <property type="entry name" value="DNA/RNA polymerases"/>
    <property type="match status" value="1"/>
</dbReference>
<sequence>MSQKYPSLSDFVSTIASLPELRQWAEENYLTSHPVIQQRITYFITNILQTFTDANSLIVWAIENLLLTNQLVIDRLTYLQTCKHCGIKIDLPSKLREHQTVHESVNNQIVSYPPQTSRQNPNISILKASRTPEVQTMQTNHLGESSQKGYGATDESLPYIFEKTGEKIFSKNLARETTYKIKFNDQWKGKKIRDILKEVRGMFDDVLNRARGNNESDLGRVIVTHPDLNNAIVVPLDKWSNIDSNRVMTAVENVLNSEENLPLDTQMKVVVGHIAIPSGSGRTLPIIRLSGPNSSIALKRSMLRISNDDHLCLATAVGRCFLKLCEMVHGDKWKDVTKNDPPYMNTFMKVIKHGMTTKSYYKHVGGGKKSYGKTMALTLCKEANLSINKPLTIRDIDALEELLEVRTAPICNPDRKNIYLYLTENSTKDGGGHFDGIGSINGFFGFGYFCASCLIPYKNKGRHSCINTCDVCGSQNCKSSADQKQCVYCNRTCRNQDCYISHRERKDTRGRDTEKSMCERFYQCRTCKKVLCRQKRSPEDHKCGEWKCKNCFEYQFGNHLCFQRRQKNRESTTDEPRKYFFFDFETTQNELMVCTDGYAPRVPCGRQFPMRNEICARSEAGEPKGSCSDGYVPRGGEVKCNLETRCDKCRLCVKCDQSWCGLTEHKVNFAVLQSSCVKCQNEELTKDSKCNSCGSRCDTCSVLRKKLIPLPCENRCGFRQRVFRGNDVPQQFCSHIMTPCYKNTVLMAHNAKGFDNYPILNCLLDKHGVKPNKIIFDGSKINYMHVSKGLDLTFLDSLNFIQMKLSKIPECFGLREVTKGFFPHLFNTQENQSYRGPYPDVSYYGIENMSGKDVQKFREWYASKQNAIFDFQSEMYDYCVSDVDILRRCCMKFGQLMMEVTSERKLNANGEMVTHKEGIDPFDYVTIASACQAIYRELFLDEEYETRLIDRRNNKTVRCQTKFDENNVVHFKIPEGDWMTKDTIDSDRYGKPMTVPSQGYVSRDNFSKISIQWLEWTMESARRKDGQPTIHIQHALNGRGEHRVQGTNYRLDGYKERGTRRIAYEFHGCRFHGCPSCFPHERTRTTDPLTKHSLNELYYLTKNKETELKRRGYEYVSVWEHEFMEQLEQDEEIRAYVSSIEVTDRLDPRDSFFGGRTNAIRLYHETTEPGETIENILRFYEVKVLPPRRLYHPVLPYLSNGKLKFPLCKQCVDTENQRSCICTGSNRSMIGTWCTPELELARSKGYRILKIYEIYDFAETKIYDRQTRKGGLFDGYVNLFLKLKQEASGFPSECETEQQKMDYIADYAQKEGILLDYDQIRKNPGLRSLAKICLNSFWGKFGQRLNMKQTTFFTENEADKFFQLLSDPKKDVRDFHIINKNTVQTEHFDYPSFIPIDYKTNVFIASFTTCWARINLYKVLEKTDENTLYVDTDSVIFVDRNKQITNTLPIGNYLGELTNEISTEDGYITHFVSGGPKNYAYRMVSGKEKCKVRGFSLQTKANEELINFSAIRDIVVDKNRNSILTTNPRKISRLGCKRKLYNRPEQKEYKMVYTKRRLLNDFSTLPFGYCSE</sequence>
<dbReference type="EMBL" id="CACVKT020009169">
    <property type="protein sequence ID" value="CAC5420797.1"/>
    <property type="molecule type" value="Genomic_DNA"/>
</dbReference>
<dbReference type="SUPFAM" id="SSF53098">
    <property type="entry name" value="Ribonuclease H-like"/>
    <property type="match status" value="1"/>
</dbReference>
<feature type="domain" description="C2H2-type" evidence="9">
    <location>
        <begin position="82"/>
        <end position="102"/>
    </location>
</feature>
<dbReference type="InterPro" id="IPR023211">
    <property type="entry name" value="DNA_pol_palm_dom_sf"/>
</dbReference>
<comment type="catalytic activity">
    <reaction evidence="8">
        <text>DNA(n) + a 2'-deoxyribonucleoside 5'-triphosphate = DNA(n+1) + diphosphate</text>
        <dbReference type="Rhea" id="RHEA:22508"/>
        <dbReference type="Rhea" id="RHEA-COMP:17339"/>
        <dbReference type="Rhea" id="RHEA-COMP:17340"/>
        <dbReference type="ChEBI" id="CHEBI:33019"/>
        <dbReference type="ChEBI" id="CHEBI:61560"/>
        <dbReference type="ChEBI" id="CHEBI:173112"/>
        <dbReference type="EC" id="2.7.7.7"/>
    </reaction>
</comment>
<dbReference type="GO" id="GO:0003887">
    <property type="term" value="F:DNA-directed DNA polymerase activity"/>
    <property type="evidence" value="ECO:0007669"/>
    <property type="project" value="UniProtKB-KW"/>
</dbReference>
<dbReference type="Pfam" id="PF03175">
    <property type="entry name" value="DNA_pol_B_2"/>
    <property type="match status" value="2"/>
</dbReference>
<dbReference type="GO" id="GO:0006260">
    <property type="term" value="P:DNA replication"/>
    <property type="evidence" value="ECO:0007669"/>
    <property type="project" value="UniProtKB-KW"/>
</dbReference>
<keyword evidence="3" id="KW-0808">Transferase</keyword>
<dbReference type="PANTHER" id="PTHR33568:SF3">
    <property type="entry name" value="DNA-DIRECTED DNA POLYMERASE"/>
    <property type="match status" value="1"/>
</dbReference>
<proteinExistence type="inferred from homology"/>
<evidence type="ECO:0000256" key="6">
    <source>
        <dbReference type="ARBA" id="ARBA00022932"/>
    </source>
</evidence>
<protein>
    <recommendedName>
        <fullName evidence="2">DNA-directed DNA polymerase</fullName>
        <ecNumber evidence="2">2.7.7.7</ecNumber>
    </recommendedName>
</protein>